<dbReference type="AlphaFoldDB" id="A0A418T562"/>
<accession>A0A418T562</accession>
<evidence type="ECO:0000313" key="2">
    <source>
        <dbReference type="Proteomes" id="UP000284202"/>
    </source>
</evidence>
<dbReference type="Proteomes" id="UP000284202">
    <property type="component" value="Unassembled WGS sequence"/>
</dbReference>
<organism evidence="1 2">
    <name type="scientific">Paracoccus onubensis</name>
    <dbReference type="NCBI Taxonomy" id="1675788"/>
    <lineage>
        <taxon>Bacteria</taxon>
        <taxon>Pseudomonadati</taxon>
        <taxon>Pseudomonadota</taxon>
        <taxon>Alphaproteobacteria</taxon>
        <taxon>Rhodobacterales</taxon>
        <taxon>Paracoccaceae</taxon>
        <taxon>Paracoccus</taxon>
    </lineage>
</organism>
<keyword evidence="2" id="KW-1185">Reference proteome</keyword>
<reference evidence="2" key="1">
    <citation type="submission" date="2018-09" db="EMBL/GenBank/DDBJ databases">
        <title>Acidovorax cavernicola nov. sp. isolated from Gruta de las Maravillas (Aracena, Spain).</title>
        <authorList>
            <person name="Jurado V."/>
            <person name="Gutierrez-Patricio S."/>
            <person name="Gonzalez-Pimentel J.L."/>
            <person name="Miller A.Z."/>
            <person name="Laiz L."/>
            <person name="Saiz-Jimenez C."/>
        </authorList>
    </citation>
    <scope>NUCLEOTIDE SEQUENCE [LARGE SCALE GENOMIC DNA]</scope>
    <source>
        <strain evidence="2">1011MAR3C25</strain>
    </source>
</reference>
<dbReference type="OrthoDB" id="8052205at2"/>
<dbReference type="EMBL" id="QZCG01000002">
    <property type="protein sequence ID" value="RJE88240.1"/>
    <property type="molecule type" value="Genomic_DNA"/>
</dbReference>
<dbReference type="RefSeq" id="WP_119746473.1">
    <property type="nucleotide sequence ID" value="NZ_QZCG01000002.1"/>
</dbReference>
<gene>
    <name evidence="1" type="ORF">D3P04_04890</name>
</gene>
<evidence type="ECO:0000313" key="1">
    <source>
        <dbReference type="EMBL" id="RJE88240.1"/>
    </source>
</evidence>
<proteinExistence type="predicted"/>
<name>A0A418T562_9RHOB</name>
<dbReference type="Pfam" id="PF13665">
    <property type="entry name" value="Tox-PAAR-like"/>
    <property type="match status" value="1"/>
</dbReference>
<comment type="caution">
    <text evidence="1">The sequence shown here is derived from an EMBL/GenBank/DDBJ whole genome shotgun (WGS) entry which is preliminary data.</text>
</comment>
<sequence length="126" mass="13132">MSNKLSTRKDGTNFITSTGPDVCKTPVGSSMVPVPYTSIAFLGSSIRVNNTVRWNGKADFMLNSRTPNSIGTEPGVGKGVAQAGHLGPAAVKVTTGSVFSSGWATAKHKDKAVINMASPGPIEKKR</sequence>
<protein>
    <submittedName>
        <fullName evidence="1">DUF4150 domain-containing protein</fullName>
    </submittedName>
</protein>